<accession>A0A6P4XPE0</accession>
<feature type="domain" description="Reelin" evidence="3">
    <location>
        <begin position="19"/>
        <end position="180"/>
    </location>
</feature>
<dbReference type="GO" id="GO:0016020">
    <property type="term" value="C:membrane"/>
    <property type="evidence" value="ECO:0007669"/>
    <property type="project" value="TreeGrafter"/>
</dbReference>
<dbReference type="RefSeq" id="XP_019613938.1">
    <property type="nucleotide sequence ID" value="XM_019758379.1"/>
</dbReference>
<dbReference type="GeneID" id="109461902"/>
<sequence>MAARKLVVSVWFVLAVAFFSGCDGFGSGAPAGACVTMRPGHMNGNVSVTPQSSPSPYSIVVGDKYTPGRTVSVQIVGPVFRGFLLQARRPGSTTPVGTFSNAPADTKTTTCTTTDNSMTHANTNAKQNITLTWNAPSTGVGNVQFVATVAEQKVTYWMNIQSAQLMQASSAILAKPTYYVIMLCLLQSAYAVMK</sequence>
<evidence type="ECO:0000256" key="2">
    <source>
        <dbReference type="SAM" id="SignalP"/>
    </source>
</evidence>
<keyword evidence="2" id="KW-0732">Signal</keyword>
<dbReference type="PROSITE" id="PS51257">
    <property type="entry name" value="PROKAR_LIPOPROTEIN"/>
    <property type="match status" value="1"/>
</dbReference>
<dbReference type="PROSITE" id="PS51019">
    <property type="entry name" value="REELIN"/>
    <property type="match status" value="1"/>
</dbReference>
<feature type="signal peptide" evidence="2">
    <location>
        <begin position="1"/>
        <end position="24"/>
    </location>
</feature>
<evidence type="ECO:0000313" key="5">
    <source>
        <dbReference type="RefSeq" id="XP_019613938.1"/>
    </source>
</evidence>
<dbReference type="InterPro" id="IPR002861">
    <property type="entry name" value="Reeler_dom"/>
</dbReference>
<dbReference type="Proteomes" id="UP000515135">
    <property type="component" value="Unplaced"/>
</dbReference>
<evidence type="ECO:0000313" key="4">
    <source>
        <dbReference type="Proteomes" id="UP000515135"/>
    </source>
</evidence>
<keyword evidence="4" id="KW-1185">Reference proteome</keyword>
<comment type="similarity">
    <text evidence="1">Belongs to the FRRS1 family.</text>
</comment>
<protein>
    <submittedName>
        <fullName evidence="5">Defense protein 3</fullName>
    </submittedName>
</protein>
<organism evidence="4 5">
    <name type="scientific">Branchiostoma belcheri</name>
    <name type="common">Amphioxus</name>
    <dbReference type="NCBI Taxonomy" id="7741"/>
    <lineage>
        <taxon>Eukaryota</taxon>
        <taxon>Metazoa</taxon>
        <taxon>Chordata</taxon>
        <taxon>Cephalochordata</taxon>
        <taxon>Leptocardii</taxon>
        <taxon>Amphioxiformes</taxon>
        <taxon>Branchiostomatidae</taxon>
        <taxon>Branchiostoma</taxon>
    </lineage>
</organism>
<dbReference type="KEGG" id="bbel:109461902"/>
<dbReference type="FunFam" id="2.60.40.4060:FF:000003">
    <property type="entry name" value="Ferric chelate reductase 1"/>
    <property type="match status" value="1"/>
</dbReference>
<evidence type="ECO:0000256" key="1">
    <source>
        <dbReference type="ARBA" id="ARBA00009195"/>
    </source>
</evidence>
<dbReference type="CDD" id="cd08544">
    <property type="entry name" value="Reeler"/>
    <property type="match status" value="1"/>
</dbReference>
<name>A0A6P4XPE0_BRABE</name>
<dbReference type="PANTHER" id="PTHR45828">
    <property type="entry name" value="CYTOCHROME B561/FERRIC REDUCTASE TRANSMEMBRANE"/>
    <property type="match status" value="1"/>
</dbReference>
<dbReference type="InterPro" id="IPR042307">
    <property type="entry name" value="Reeler_sf"/>
</dbReference>
<dbReference type="Gene3D" id="2.60.40.4060">
    <property type="entry name" value="Reeler domain"/>
    <property type="match status" value="1"/>
</dbReference>
<dbReference type="InterPro" id="IPR051237">
    <property type="entry name" value="Ferric-chelate_Red/DefProt"/>
</dbReference>
<proteinExistence type="inferred from homology"/>
<dbReference type="AlphaFoldDB" id="A0A6P4XPE0"/>
<reference evidence="5" key="1">
    <citation type="submission" date="2025-08" db="UniProtKB">
        <authorList>
            <consortium name="RefSeq"/>
        </authorList>
    </citation>
    <scope>IDENTIFICATION</scope>
    <source>
        <tissue evidence="5">Gonad</tissue>
    </source>
</reference>
<evidence type="ECO:0000259" key="3">
    <source>
        <dbReference type="PROSITE" id="PS51019"/>
    </source>
</evidence>
<dbReference type="OrthoDB" id="6418377at2759"/>
<dbReference type="Pfam" id="PF02014">
    <property type="entry name" value="Reeler"/>
    <property type="match status" value="1"/>
</dbReference>
<feature type="chain" id="PRO_5028175159" evidence="2">
    <location>
        <begin position="25"/>
        <end position="194"/>
    </location>
</feature>
<dbReference type="PANTHER" id="PTHR45828:SF33">
    <property type="entry name" value="DOMON DOMAIN-CONTAINING PROTEIN"/>
    <property type="match status" value="1"/>
</dbReference>
<gene>
    <name evidence="5" type="primary">LOC109461902</name>
</gene>